<reference evidence="7 8" key="2">
    <citation type="submission" date="2018-11" db="EMBL/GenBank/DDBJ databases">
        <authorList>
            <consortium name="Pathogen Informatics"/>
        </authorList>
    </citation>
    <scope>NUCLEOTIDE SEQUENCE [LARGE SCALE GENOMIC DNA]</scope>
</reference>
<dbReference type="Proteomes" id="UP000267096">
    <property type="component" value="Unassembled WGS sequence"/>
</dbReference>
<dbReference type="WBParaSite" id="ASIM_0001749301-mRNA-1">
    <property type="protein sequence ID" value="ASIM_0001749301-mRNA-1"/>
    <property type="gene ID" value="ASIM_0001749301"/>
</dbReference>
<evidence type="ECO:0000259" key="6">
    <source>
        <dbReference type="PROSITE" id="PS50850"/>
    </source>
</evidence>
<feature type="transmembrane region" description="Helical" evidence="5">
    <location>
        <begin position="104"/>
        <end position="124"/>
    </location>
</feature>
<feature type="transmembrane region" description="Helical" evidence="5">
    <location>
        <begin position="131"/>
        <end position="150"/>
    </location>
</feature>
<gene>
    <name evidence="7" type="ORF">ASIM_LOCUS16899</name>
</gene>
<dbReference type="PROSITE" id="PS50850">
    <property type="entry name" value="MFS"/>
    <property type="match status" value="1"/>
</dbReference>
<dbReference type="PANTHER" id="PTHR11662">
    <property type="entry name" value="SOLUTE CARRIER FAMILY 17"/>
    <property type="match status" value="1"/>
</dbReference>
<reference evidence="9" key="1">
    <citation type="submission" date="2017-02" db="UniProtKB">
        <authorList>
            <consortium name="WormBaseParasite"/>
        </authorList>
    </citation>
    <scope>IDENTIFICATION</scope>
</reference>
<dbReference type="InterPro" id="IPR050382">
    <property type="entry name" value="MFS_Na/Anion_cotransporter"/>
</dbReference>
<feature type="transmembrane region" description="Helical" evidence="5">
    <location>
        <begin position="191"/>
        <end position="210"/>
    </location>
</feature>
<keyword evidence="4 5" id="KW-0472">Membrane</keyword>
<evidence type="ECO:0000256" key="2">
    <source>
        <dbReference type="ARBA" id="ARBA00022692"/>
    </source>
</evidence>
<feature type="transmembrane region" description="Helical" evidence="5">
    <location>
        <begin position="366"/>
        <end position="386"/>
    </location>
</feature>
<dbReference type="OrthoDB" id="5817502at2759"/>
<dbReference type="Pfam" id="PF07690">
    <property type="entry name" value="MFS_1"/>
    <property type="match status" value="1"/>
</dbReference>
<evidence type="ECO:0000256" key="5">
    <source>
        <dbReference type="SAM" id="Phobius"/>
    </source>
</evidence>
<comment type="subcellular location">
    <subcellularLocation>
        <location evidence="1">Membrane</location>
        <topology evidence="1">Multi-pass membrane protein</topology>
    </subcellularLocation>
</comment>
<sequence>MMVERKRAQPLFHYRQIRLYIGLLLMLAFFCTVSMRTNLGMAMVCMVNATAYSPSITQLNRSLESDSTKSVCPNREAVFGENATALSEAGYKGSLLWSPSMQSALYSATFYGGFITIFFSGYLADRYGPKYMLLLAMLDYIVVTLFTPLLAEFNYYAFFVARVIMGLGEGIMVPAMASVAGIWFPPFERSTMAAIYTSGNQLAGTFGVLISSRLCEVEQLGGWYSIFYIFAILGLFSAGLWFVVSSNSPNTNRWISEDEKAYLNHEMAYLVAKKKIRSKVPWVALFTAPCVLASFLSQFSYNFLQTMMQSYLPTYFKDAIMVDLRSNGLYTALPFFCQLVFKNLLAVLSDRLKKAHLIHPTTACKIFQTIFTFGSAVSLISLALFVDCTKPTLAVVLLALTASCMASSTPGFLTSLLCIAPKYSGTMVSCSMVLGTLANIAAPNIIGGFILKTGSPEEWAVVFYVCAGICIFAGIVFLIFGSSVEQEWAKSSVAPVAEKRVQNVAVEEGCGQLDTVKV</sequence>
<evidence type="ECO:0000313" key="9">
    <source>
        <dbReference type="WBParaSite" id="ASIM_0001749301-mRNA-1"/>
    </source>
</evidence>
<feature type="transmembrane region" description="Helical" evidence="5">
    <location>
        <begin position="156"/>
        <end position="184"/>
    </location>
</feature>
<evidence type="ECO:0000256" key="4">
    <source>
        <dbReference type="ARBA" id="ARBA00023136"/>
    </source>
</evidence>
<protein>
    <submittedName>
        <fullName evidence="9">MFS domain-containing protein</fullName>
    </submittedName>
</protein>
<feature type="domain" description="Major facilitator superfamily (MFS) profile" evidence="6">
    <location>
        <begin position="24"/>
        <end position="485"/>
    </location>
</feature>
<dbReference type="Gene3D" id="1.20.1250.20">
    <property type="entry name" value="MFS general substrate transporter like domains"/>
    <property type="match status" value="2"/>
</dbReference>
<dbReference type="FunFam" id="1.20.1250.20:FF:000355">
    <property type="entry name" value="SLC (SoLute Carrier) homolog"/>
    <property type="match status" value="1"/>
</dbReference>
<accession>A0A0M3K951</accession>
<dbReference type="InterPro" id="IPR011701">
    <property type="entry name" value="MFS"/>
</dbReference>
<keyword evidence="8" id="KW-1185">Reference proteome</keyword>
<proteinExistence type="predicted"/>
<dbReference type="AlphaFoldDB" id="A0A0M3K951"/>
<keyword evidence="2 5" id="KW-0812">Transmembrane</keyword>
<dbReference type="EMBL" id="UYRR01033528">
    <property type="protein sequence ID" value="VDK58981.1"/>
    <property type="molecule type" value="Genomic_DNA"/>
</dbReference>
<dbReference type="SUPFAM" id="SSF103473">
    <property type="entry name" value="MFS general substrate transporter"/>
    <property type="match status" value="1"/>
</dbReference>
<feature type="transmembrane region" description="Helical" evidence="5">
    <location>
        <begin position="282"/>
        <end position="304"/>
    </location>
</feature>
<dbReference type="InterPro" id="IPR020846">
    <property type="entry name" value="MFS_dom"/>
</dbReference>
<evidence type="ECO:0000256" key="3">
    <source>
        <dbReference type="ARBA" id="ARBA00022989"/>
    </source>
</evidence>
<dbReference type="PANTHER" id="PTHR11662:SF405">
    <property type="entry name" value="PROTEIN CBG12249"/>
    <property type="match status" value="1"/>
</dbReference>
<dbReference type="InterPro" id="IPR036259">
    <property type="entry name" value="MFS_trans_sf"/>
</dbReference>
<feature type="transmembrane region" description="Helical" evidence="5">
    <location>
        <begin position="432"/>
        <end position="453"/>
    </location>
</feature>
<feature type="transmembrane region" description="Helical" evidence="5">
    <location>
        <begin position="459"/>
        <end position="480"/>
    </location>
</feature>
<dbReference type="GO" id="GO:0006820">
    <property type="term" value="P:monoatomic anion transport"/>
    <property type="evidence" value="ECO:0007669"/>
    <property type="project" value="TreeGrafter"/>
</dbReference>
<dbReference type="FunFam" id="1.20.1250.20:FF:000941">
    <property type="entry name" value="Uncharacterized protein"/>
    <property type="match status" value="1"/>
</dbReference>
<feature type="transmembrane region" description="Helical" evidence="5">
    <location>
        <begin position="324"/>
        <end position="345"/>
    </location>
</feature>
<feature type="transmembrane region" description="Helical" evidence="5">
    <location>
        <begin position="392"/>
        <end position="420"/>
    </location>
</feature>
<feature type="transmembrane region" description="Helical" evidence="5">
    <location>
        <begin position="222"/>
        <end position="244"/>
    </location>
</feature>
<evidence type="ECO:0000256" key="1">
    <source>
        <dbReference type="ARBA" id="ARBA00004141"/>
    </source>
</evidence>
<evidence type="ECO:0000313" key="8">
    <source>
        <dbReference type="Proteomes" id="UP000267096"/>
    </source>
</evidence>
<dbReference type="GO" id="GO:0022857">
    <property type="term" value="F:transmembrane transporter activity"/>
    <property type="evidence" value="ECO:0007669"/>
    <property type="project" value="InterPro"/>
</dbReference>
<keyword evidence="3 5" id="KW-1133">Transmembrane helix</keyword>
<organism evidence="9">
    <name type="scientific">Anisakis simplex</name>
    <name type="common">Herring worm</name>
    <dbReference type="NCBI Taxonomy" id="6269"/>
    <lineage>
        <taxon>Eukaryota</taxon>
        <taxon>Metazoa</taxon>
        <taxon>Ecdysozoa</taxon>
        <taxon>Nematoda</taxon>
        <taxon>Chromadorea</taxon>
        <taxon>Rhabditida</taxon>
        <taxon>Spirurina</taxon>
        <taxon>Ascaridomorpha</taxon>
        <taxon>Ascaridoidea</taxon>
        <taxon>Anisakidae</taxon>
        <taxon>Anisakis</taxon>
        <taxon>Anisakis simplex complex</taxon>
    </lineage>
</organism>
<evidence type="ECO:0000313" key="7">
    <source>
        <dbReference type="EMBL" id="VDK58981.1"/>
    </source>
</evidence>
<dbReference type="GO" id="GO:0016020">
    <property type="term" value="C:membrane"/>
    <property type="evidence" value="ECO:0007669"/>
    <property type="project" value="UniProtKB-SubCell"/>
</dbReference>
<name>A0A0M3K951_ANISI</name>